<keyword evidence="3" id="KW-0560">Oxidoreductase</keyword>
<comment type="caution">
    <text evidence="6">The sequence shown here is derived from an EMBL/GenBank/DDBJ whole genome shotgun (WGS) entry which is preliminary data.</text>
</comment>
<dbReference type="GO" id="GO:0016020">
    <property type="term" value="C:membrane"/>
    <property type="evidence" value="ECO:0007669"/>
    <property type="project" value="TreeGrafter"/>
</dbReference>
<gene>
    <name evidence="6" type="ORF">BDA99DRAFT_595052</name>
</gene>
<dbReference type="InterPro" id="IPR002347">
    <property type="entry name" value="SDR_fam"/>
</dbReference>
<evidence type="ECO:0000256" key="3">
    <source>
        <dbReference type="ARBA" id="ARBA00023002"/>
    </source>
</evidence>
<feature type="region of interest" description="Disordered" evidence="4">
    <location>
        <begin position="333"/>
        <end position="378"/>
    </location>
</feature>
<evidence type="ECO:0000256" key="2">
    <source>
        <dbReference type="ARBA" id="ARBA00022857"/>
    </source>
</evidence>
<dbReference type="Proteomes" id="UP001209540">
    <property type="component" value="Unassembled WGS sequence"/>
</dbReference>
<feature type="transmembrane region" description="Helical" evidence="5">
    <location>
        <begin position="433"/>
        <end position="453"/>
    </location>
</feature>
<dbReference type="PANTHER" id="PTHR44196:SF3">
    <property type="entry name" value="SHORT CHAIN DEHYDROGENASE FAMILY PROTEIN"/>
    <property type="match status" value="1"/>
</dbReference>
<feature type="compositionally biased region" description="Polar residues" evidence="4">
    <location>
        <begin position="333"/>
        <end position="346"/>
    </location>
</feature>
<organism evidence="6 7">
    <name type="scientific">Phascolomyces articulosus</name>
    <dbReference type="NCBI Taxonomy" id="60185"/>
    <lineage>
        <taxon>Eukaryota</taxon>
        <taxon>Fungi</taxon>
        <taxon>Fungi incertae sedis</taxon>
        <taxon>Mucoromycota</taxon>
        <taxon>Mucoromycotina</taxon>
        <taxon>Mucoromycetes</taxon>
        <taxon>Mucorales</taxon>
        <taxon>Lichtheimiaceae</taxon>
        <taxon>Phascolomyces</taxon>
    </lineage>
</organism>
<dbReference type="PROSITE" id="PS00061">
    <property type="entry name" value="ADH_SHORT"/>
    <property type="match status" value="1"/>
</dbReference>
<keyword evidence="5" id="KW-0812">Transmembrane</keyword>
<sequence length="455" mass="48657">MRETFYALCTAIALSFIISTRNKTSERLRLLPSDKERVLIVGCSSGVGRDIALQYASRGAKLMLFARREALLESLSQECRQAGSDHVEYIPGDVCQTSDLERLVESTKCTLGGLDTVIFCAGLISVRPFLDASGIKIVSSSSSSSSSFRCQHEESSTSSVDDALEHITNVNYMAAVRLCRLILPVIIETSVAPNIIVMSSLAGKVGAPTRALYAASKHALHGFFDSLRVEVERYNVHIAMVCPGTIDTELRKTAVDIGKNEGGPVAGSTKGKLSPSAVAQRTINASDRREREVYIPALFGYLAIWAKLIASRWVDWAAKKKYIVLAQQGNNAPPAPQLSTTVTPEHTSATTLPATTTPTIPADAGGSSGHGQHGLSTSTTTTSVLTHFSMPSRIASSSIQSSFHPTPSAPYPDDTVGKYGPLHVSSANDDANLLYQGLIAFTLIVSSTVLLVLKL</sequence>
<dbReference type="EMBL" id="JAIXMP010000006">
    <property type="protein sequence ID" value="KAI9271820.1"/>
    <property type="molecule type" value="Genomic_DNA"/>
</dbReference>
<accession>A0AAD5KHF7</accession>
<dbReference type="PANTHER" id="PTHR44196">
    <property type="entry name" value="DEHYDROGENASE/REDUCTASE SDR FAMILY MEMBER 7B"/>
    <property type="match status" value="1"/>
</dbReference>
<proteinExistence type="inferred from homology"/>
<keyword evidence="7" id="KW-1185">Reference proteome</keyword>
<dbReference type="PRINTS" id="PR00081">
    <property type="entry name" value="GDHRDH"/>
</dbReference>
<evidence type="ECO:0000256" key="4">
    <source>
        <dbReference type="SAM" id="MobiDB-lite"/>
    </source>
</evidence>
<evidence type="ECO:0000256" key="5">
    <source>
        <dbReference type="SAM" id="Phobius"/>
    </source>
</evidence>
<keyword evidence="5" id="KW-0472">Membrane</keyword>
<feature type="compositionally biased region" description="Low complexity" evidence="4">
    <location>
        <begin position="347"/>
        <end position="362"/>
    </location>
</feature>
<evidence type="ECO:0000313" key="7">
    <source>
        <dbReference type="Proteomes" id="UP001209540"/>
    </source>
</evidence>
<dbReference type="SUPFAM" id="SSF51735">
    <property type="entry name" value="NAD(P)-binding Rossmann-fold domains"/>
    <property type="match status" value="1"/>
</dbReference>
<dbReference type="InterPro" id="IPR036291">
    <property type="entry name" value="NAD(P)-bd_dom_sf"/>
</dbReference>
<reference evidence="6" key="2">
    <citation type="submission" date="2023-02" db="EMBL/GenBank/DDBJ databases">
        <authorList>
            <consortium name="DOE Joint Genome Institute"/>
            <person name="Mondo S.J."/>
            <person name="Chang Y."/>
            <person name="Wang Y."/>
            <person name="Ahrendt S."/>
            <person name="Andreopoulos W."/>
            <person name="Barry K."/>
            <person name="Beard J."/>
            <person name="Benny G.L."/>
            <person name="Blankenship S."/>
            <person name="Bonito G."/>
            <person name="Cuomo C."/>
            <person name="Desiro A."/>
            <person name="Gervers K.A."/>
            <person name="Hundley H."/>
            <person name="Kuo A."/>
            <person name="LaButti K."/>
            <person name="Lang B.F."/>
            <person name="Lipzen A."/>
            <person name="O'Donnell K."/>
            <person name="Pangilinan J."/>
            <person name="Reynolds N."/>
            <person name="Sandor L."/>
            <person name="Smith M.W."/>
            <person name="Tsang A."/>
            <person name="Grigoriev I.V."/>
            <person name="Stajich J.E."/>
            <person name="Spatafora J.W."/>
        </authorList>
    </citation>
    <scope>NUCLEOTIDE SEQUENCE</scope>
    <source>
        <strain evidence="6">RSA 2281</strain>
    </source>
</reference>
<dbReference type="GO" id="GO:0016491">
    <property type="term" value="F:oxidoreductase activity"/>
    <property type="evidence" value="ECO:0007669"/>
    <property type="project" value="UniProtKB-KW"/>
</dbReference>
<dbReference type="AlphaFoldDB" id="A0AAD5KHF7"/>
<keyword evidence="2" id="KW-0521">NADP</keyword>
<reference evidence="6" key="1">
    <citation type="journal article" date="2022" name="IScience">
        <title>Evolution of zygomycete secretomes and the origins of terrestrial fungal ecologies.</title>
        <authorList>
            <person name="Chang Y."/>
            <person name="Wang Y."/>
            <person name="Mondo S."/>
            <person name="Ahrendt S."/>
            <person name="Andreopoulos W."/>
            <person name="Barry K."/>
            <person name="Beard J."/>
            <person name="Benny G.L."/>
            <person name="Blankenship S."/>
            <person name="Bonito G."/>
            <person name="Cuomo C."/>
            <person name="Desiro A."/>
            <person name="Gervers K.A."/>
            <person name="Hundley H."/>
            <person name="Kuo A."/>
            <person name="LaButti K."/>
            <person name="Lang B.F."/>
            <person name="Lipzen A."/>
            <person name="O'Donnell K."/>
            <person name="Pangilinan J."/>
            <person name="Reynolds N."/>
            <person name="Sandor L."/>
            <person name="Smith M.E."/>
            <person name="Tsang A."/>
            <person name="Grigoriev I.V."/>
            <person name="Stajich J.E."/>
            <person name="Spatafora J.W."/>
        </authorList>
    </citation>
    <scope>NUCLEOTIDE SEQUENCE</scope>
    <source>
        <strain evidence="6">RSA 2281</strain>
    </source>
</reference>
<evidence type="ECO:0000313" key="6">
    <source>
        <dbReference type="EMBL" id="KAI9271820.1"/>
    </source>
</evidence>
<dbReference type="Pfam" id="PF00106">
    <property type="entry name" value="adh_short"/>
    <property type="match status" value="1"/>
</dbReference>
<keyword evidence="5" id="KW-1133">Transmembrane helix</keyword>
<evidence type="ECO:0000256" key="1">
    <source>
        <dbReference type="ARBA" id="ARBA00006484"/>
    </source>
</evidence>
<dbReference type="InterPro" id="IPR020904">
    <property type="entry name" value="Sc_DH/Rdtase_CS"/>
</dbReference>
<name>A0AAD5KHF7_9FUNG</name>
<comment type="similarity">
    <text evidence="1">Belongs to the short-chain dehydrogenases/reductases (SDR) family.</text>
</comment>
<protein>
    <submittedName>
        <fullName evidence="6">Uncharacterized protein</fullName>
    </submittedName>
</protein>
<dbReference type="Gene3D" id="3.40.50.720">
    <property type="entry name" value="NAD(P)-binding Rossmann-like Domain"/>
    <property type="match status" value="1"/>
</dbReference>